<comment type="caution">
    <text evidence="2">The sequence shown here is derived from an EMBL/GenBank/DDBJ whole genome shotgun (WGS) entry which is preliminary data.</text>
</comment>
<feature type="compositionally biased region" description="Basic residues" evidence="1">
    <location>
        <begin position="693"/>
        <end position="705"/>
    </location>
</feature>
<evidence type="ECO:0000313" key="2">
    <source>
        <dbReference type="EMBL" id="KAF5324712.1"/>
    </source>
</evidence>
<feature type="region of interest" description="Disordered" evidence="1">
    <location>
        <begin position="540"/>
        <end position="773"/>
    </location>
</feature>
<feature type="region of interest" description="Disordered" evidence="1">
    <location>
        <begin position="945"/>
        <end position="1026"/>
    </location>
</feature>
<feature type="region of interest" description="Disordered" evidence="1">
    <location>
        <begin position="1080"/>
        <end position="1101"/>
    </location>
</feature>
<feature type="compositionally biased region" description="Polar residues" evidence="1">
    <location>
        <begin position="545"/>
        <end position="559"/>
    </location>
</feature>
<gene>
    <name evidence="2" type="ORF">D9611_004402</name>
</gene>
<feature type="compositionally biased region" description="Basic and acidic residues" evidence="1">
    <location>
        <begin position="617"/>
        <end position="627"/>
    </location>
</feature>
<feature type="compositionally biased region" description="Basic and acidic residues" evidence="1">
    <location>
        <begin position="976"/>
        <end position="1026"/>
    </location>
</feature>
<name>A0A8H5BM71_9AGAR</name>
<keyword evidence="3" id="KW-1185">Reference proteome</keyword>
<evidence type="ECO:0000256" key="1">
    <source>
        <dbReference type="SAM" id="MobiDB-lite"/>
    </source>
</evidence>
<sequence length="1272" mass="140644">MESIKSAYLSLKNSAAKSKSKANKDVNSTIDKLSDVLDILKLSTVSDTVFLKLSNLLRQTIQPLYEHELDLTLNLSSAIFLGVHNVKVATSVDRASRNTWENVQSSVLSGLLDHLDEHRTAKSKAAVGKAFFTSLSKLYFPKSPEQRIDCSSDLHTTVFMLLSEIVCGQSANASTLRNELNGGRRLGYAILNLRDFLPLEAALELFANILLALRGANSRSERLKFTQYVFDSQFFSSPTLLGGLAKITSADQWSDISSEVMKTIASLNAEFPQPFEISDFQLKGFKSRGPDNIFLESTAVVGSIPVPGGDDTLIIPFPFISGLQMASSGGEAVVKVSLNAPPIIGKKPVNCDLEDIFVEWKVQKQDIKRFSETLKSRKVPFDFSNFQHSRKLSIAQKGLSLEFNGSEDGPPPNATQEKAISIAKCSVLHLFSSTPTDNPLIVWDESEAHRGVGQTSPLMHAIFPPSTGDAKGRPPVPVAEPSVFIDSEGNLTDQLARTAKPEKAIPSALAPGAKVVLPRKKASDDILISKAIDVLMSARARSQEESNASQPKRGTTRSKANVVVSDEESEVDQYDPPSPTPAKAPSLRLGPSKAKKFDTKPLATVESEASVAPAHRKPPELKEERTEANLAIEAQGLRRNLRPRKSKSPEKQVSPKAPTAKKRPSPELVLSDDEPPLPPAKKQRLSPSPPPKARNHPVTRYRGKARGSSPAVTNLEDDYDDPPKPAASKLRSRAKPEEGPKRKKMAMKDKSGKPKPRPVPANKRKMAASNKKAIEDMDFDITLVDTVKKENSTRAQSAMKPKVEPMSVKMETVTPFLKKEGTKVKPSTNKPKKAVWQRDSFMANVNLQKQSTPAKAVEERDVPDPISEDWSQASPGAFDFDSEPVAAEEAVEISDETTGGSETFVMDPPLAEYFVPIKGEPESSPIFLDEEPMVVKNEDAVMIDLTSPPNTTKTPARVATPAPVVTAKRPLRSTRARSEMKPEPKPETIRTEKSREENVVERSLRLEAKPNVRNEMTGEEKAVEEPQRVLVKLEARKDKIREEKIVQRPVRIEVEPEVRAEKLREEKVVAQPHHIEVEPEEETHAQRVVNEQRRSEVQPARRPEKIALQTPGGAWPDRAHIPIPETGKRTQIPKLTLPSLRPLANVQARFSPPRRMKEPIMDIPEAIVDRIQGKFDKTRNEMTLAQLALLEQAADDLRPLSKECAISFNELVDLEEEYATHRRKIMNSIDTFGKTANQAAGTVKQITQDHSRYGLSKKLPPKVFSKPFQLRL</sequence>
<dbReference type="EMBL" id="JAACJK010000164">
    <property type="protein sequence ID" value="KAF5324712.1"/>
    <property type="molecule type" value="Genomic_DNA"/>
</dbReference>
<reference evidence="2 3" key="1">
    <citation type="journal article" date="2020" name="ISME J.">
        <title>Uncovering the hidden diversity of litter-decomposition mechanisms in mushroom-forming fungi.</title>
        <authorList>
            <person name="Floudas D."/>
            <person name="Bentzer J."/>
            <person name="Ahren D."/>
            <person name="Johansson T."/>
            <person name="Persson P."/>
            <person name="Tunlid A."/>
        </authorList>
    </citation>
    <scope>NUCLEOTIDE SEQUENCE [LARGE SCALE GENOMIC DNA]</scope>
    <source>
        <strain evidence="2 3">CBS 175.51</strain>
    </source>
</reference>
<dbReference type="OrthoDB" id="3270368at2759"/>
<evidence type="ECO:0000313" key="3">
    <source>
        <dbReference type="Proteomes" id="UP000541558"/>
    </source>
</evidence>
<dbReference type="Proteomes" id="UP000541558">
    <property type="component" value="Unassembled WGS sequence"/>
</dbReference>
<organism evidence="2 3">
    <name type="scientific">Ephemerocybe angulata</name>
    <dbReference type="NCBI Taxonomy" id="980116"/>
    <lineage>
        <taxon>Eukaryota</taxon>
        <taxon>Fungi</taxon>
        <taxon>Dikarya</taxon>
        <taxon>Basidiomycota</taxon>
        <taxon>Agaricomycotina</taxon>
        <taxon>Agaricomycetes</taxon>
        <taxon>Agaricomycetidae</taxon>
        <taxon>Agaricales</taxon>
        <taxon>Agaricineae</taxon>
        <taxon>Psathyrellaceae</taxon>
        <taxon>Ephemerocybe</taxon>
    </lineage>
</organism>
<feature type="region of interest" description="Disordered" evidence="1">
    <location>
        <begin position="817"/>
        <end position="905"/>
    </location>
</feature>
<proteinExistence type="predicted"/>
<protein>
    <submittedName>
        <fullName evidence="2">Uncharacterized protein</fullName>
    </submittedName>
</protein>
<feature type="compositionally biased region" description="Low complexity" evidence="1">
    <location>
        <begin position="951"/>
        <end position="968"/>
    </location>
</feature>
<dbReference type="AlphaFoldDB" id="A0A8H5BM71"/>
<feature type="compositionally biased region" description="Polar residues" evidence="1">
    <location>
        <begin position="843"/>
        <end position="853"/>
    </location>
</feature>
<accession>A0A8H5BM71</accession>
<feature type="compositionally biased region" description="Basic and acidic residues" evidence="1">
    <location>
        <begin position="734"/>
        <end position="752"/>
    </location>
</feature>